<dbReference type="Proteomes" id="UP000670092">
    <property type="component" value="Unassembled WGS sequence"/>
</dbReference>
<evidence type="ECO:0000313" key="1">
    <source>
        <dbReference type="EMBL" id="KAG5295485.1"/>
    </source>
</evidence>
<evidence type="ECO:0000313" key="2">
    <source>
        <dbReference type="Proteomes" id="UP000670092"/>
    </source>
</evidence>
<dbReference type="VEuPathDB" id="FungiDB:I7I52_05764"/>
<dbReference type="AlphaFoldDB" id="A0A8H7YTL6"/>
<accession>A0A8H7YTL6</accession>
<name>A0A8H7YTL6_AJECA</name>
<reference evidence="1 2" key="1">
    <citation type="submission" date="2021-01" db="EMBL/GenBank/DDBJ databases">
        <title>Chromosome-level genome assembly of a human fungal pathogen reveals clustering of transcriptionally co-regulated genes.</title>
        <authorList>
            <person name="Voorhies M."/>
            <person name="Cohen S."/>
            <person name="Shea T.P."/>
            <person name="Petrus S."/>
            <person name="Munoz J.F."/>
            <person name="Poplawski S."/>
            <person name="Goldman W.E."/>
            <person name="Michael T."/>
            <person name="Cuomo C.A."/>
            <person name="Sil A."/>
            <person name="Beyhan S."/>
        </authorList>
    </citation>
    <scope>NUCLEOTIDE SEQUENCE [LARGE SCALE GENOMIC DNA]</scope>
    <source>
        <strain evidence="1 2">G184AR</strain>
    </source>
</reference>
<organism evidence="1 2">
    <name type="scientific">Ajellomyces capsulatus</name>
    <name type="common">Darling's disease fungus</name>
    <name type="synonym">Histoplasma capsulatum</name>
    <dbReference type="NCBI Taxonomy" id="5037"/>
    <lineage>
        <taxon>Eukaryota</taxon>
        <taxon>Fungi</taxon>
        <taxon>Dikarya</taxon>
        <taxon>Ascomycota</taxon>
        <taxon>Pezizomycotina</taxon>
        <taxon>Eurotiomycetes</taxon>
        <taxon>Eurotiomycetidae</taxon>
        <taxon>Onygenales</taxon>
        <taxon>Ajellomycetaceae</taxon>
        <taxon>Histoplasma</taxon>
    </lineage>
</organism>
<proteinExistence type="predicted"/>
<gene>
    <name evidence="1" type="ORF">I7I52_05764</name>
</gene>
<sequence length="59" mass="6683">MTQPSSIHSRTRISNFLISCFQHHDFNYVIYPDKPVHHVRVEPPRGAAVEPAVELGRSG</sequence>
<comment type="caution">
    <text evidence="1">The sequence shown here is derived from an EMBL/GenBank/DDBJ whole genome shotgun (WGS) entry which is preliminary data.</text>
</comment>
<protein>
    <submittedName>
        <fullName evidence="1">Uncharacterized protein</fullName>
    </submittedName>
</protein>
<dbReference type="EMBL" id="JAEVHI010000003">
    <property type="protein sequence ID" value="KAG5295485.1"/>
    <property type="molecule type" value="Genomic_DNA"/>
</dbReference>